<dbReference type="RefSeq" id="WP_188566285.1">
    <property type="nucleotide sequence ID" value="NZ_BMED01000002.1"/>
</dbReference>
<feature type="transmembrane region" description="Helical" evidence="6">
    <location>
        <begin position="93"/>
        <end position="112"/>
    </location>
</feature>
<dbReference type="AlphaFoldDB" id="A0A916UM97"/>
<evidence type="ECO:0000256" key="6">
    <source>
        <dbReference type="SAM" id="Phobius"/>
    </source>
</evidence>
<feature type="transmembrane region" description="Helical" evidence="6">
    <location>
        <begin position="247"/>
        <end position="265"/>
    </location>
</feature>
<evidence type="ECO:0000256" key="5">
    <source>
        <dbReference type="ARBA" id="ARBA00023136"/>
    </source>
</evidence>
<evidence type="ECO:0000256" key="3">
    <source>
        <dbReference type="ARBA" id="ARBA00022692"/>
    </source>
</evidence>
<dbReference type="InterPro" id="IPR036259">
    <property type="entry name" value="MFS_trans_sf"/>
</dbReference>
<dbReference type="Gene3D" id="1.20.1250.20">
    <property type="entry name" value="MFS general substrate transporter like domains"/>
    <property type="match status" value="1"/>
</dbReference>
<evidence type="ECO:0000256" key="1">
    <source>
        <dbReference type="ARBA" id="ARBA00004127"/>
    </source>
</evidence>
<feature type="transmembrane region" description="Helical" evidence="6">
    <location>
        <begin position="148"/>
        <end position="170"/>
    </location>
</feature>
<keyword evidence="8" id="KW-1185">Reference proteome</keyword>
<feature type="transmembrane region" description="Helical" evidence="6">
    <location>
        <begin position="348"/>
        <end position="365"/>
    </location>
</feature>
<keyword evidence="5 6" id="KW-0472">Membrane</keyword>
<evidence type="ECO:0000256" key="4">
    <source>
        <dbReference type="ARBA" id="ARBA00022989"/>
    </source>
</evidence>
<evidence type="ECO:0000313" key="7">
    <source>
        <dbReference type="EMBL" id="GGC75990.1"/>
    </source>
</evidence>
<dbReference type="Pfam" id="PF07690">
    <property type="entry name" value="MFS_1"/>
    <property type="match status" value="1"/>
</dbReference>
<sequence length="535" mass="57571">MSDPSPASVTPPPATPVEAYDIRHGIACALVSVLIGTTQSLGINMINSNLTAIQGSLGVTAAEIGWLTSAFWATYLSTSLLMTKFRLQYGLRLFTNIAISCFLAGTIILLFADDMRSAIFVRAMQGFAAACLSTLALLYMVESMPKKFALVGLVLGIGTLQLGAPLSRILPESLLEIGRWQGLNILDMSLAVIALGAINAIRLMPPPRQKVFCPGDIFAFVFYAISLGLMAIVLTQGRTVWWTDSEWLGIMLAISILCFGVYLHLDLHRSSPLLDLKWLFGPFMRRLLLTIVLFRLVLSEQTVGAVGLLNALGMNNDQMQILFVWILLSTVLGFIVAGLIIATGKLHIPGLVALLLVCLGAWLDSNSTSLTRPSELYFSQSLIAFGSSMYLSSAIALGFTKLMEGGMKNFPSFAAVFSGGQALATLAASAWLSTFVVDAQKLHFSELSQYLSLANPQVASRISQMAAGFSGTSSDRAAATSRALATLGQQANVEASVRAYNDTFEVIAAVAALTFLWLLIVNLMRNIENKKTLST</sequence>
<feature type="transmembrane region" description="Helical" evidence="6">
    <location>
        <begin position="286"/>
        <end position="309"/>
    </location>
</feature>
<dbReference type="EMBL" id="BMED01000002">
    <property type="protein sequence ID" value="GGC75990.1"/>
    <property type="molecule type" value="Genomic_DNA"/>
</dbReference>
<keyword evidence="3 6" id="KW-0812">Transmembrane</keyword>
<feature type="transmembrane region" description="Helical" evidence="6">
    <location>
        <begin position="412"/>
        <end position="432"/>
    </location>
</feature>
<dbReference type="InterPro" id="IPR011701">
    <property type="entry name" value="MFS"/>
</dbReference>
<reference evidence="7" key="1">
    <citation type="journal article" date="2014" name="Int. J. Syst. Evol. Microbiol.">
        <title>Complete genome sequence of Corynebacterium casei LMG S-19264T (=DSM 44701T), isolated from a smear-ripened cheese.</title>
        <authorList>
            <consortium name="US DOE Joint Genome Institute (JGI-PGF)"/>
            <person name="Walter F."/>
            <person name="Albersmeier A."/>
            <person name="Kalinowski J."/>
            <person name="Ruckert C."/>
        </authorList>
    </citation>
    <scope>NUCLEOTIDE SEQUENCE</scope>
    <source>
        <strain evidence="7">CGMCC 1.10998</strain>
    </source>
</reference>
<protein>
    <submittedName>
        <fullName evidence="7">MFS transporter</fullName>
    </submittedName>
</protein>
<feature type="transmembrane region" description="Helical" evidence="6">
    <location>
        <begin position="506"/>
        <end position="524"/>
    </location>
</feature>
<feature type="transmembrane region" description="Helical" evidence="6">
    <location>
        <begin position="217"/>
        <end position="235"/>
    </location>
</feature>
<name>A0A916UM97_9BURK</name>
<gene>
    <name evidence="7" type="ORF">GCM10011396_24070</name>
</gene>
<feature type="transmembrane region" description="Helical" evidence="6">
    <location>
        <begin position="64"/>
        <end position="81"/>
    </location>
</feature>
<evidence type="ECO:0000256" key="2">
    <source>
        <dbReference type="ARBA" id="ARBA00022448"/>
    </source>
</evidence>
<dbReference type="GO" id="GO:0022857">
    <property type="term" value="F:transmembrane transporter activity"/>
    <property type="evidence" value="ECO:0007669"/>
    <property type="project" value="InterPro"/>
</dbReference>
<comment type="caution">
    <text evidence="7">The sequence shown here is derived from an EMBL/GenBank/DDBJ whole genome shotgun (WGS) entry which is preliminary data.</text>
</comment>
<feature type="transmembrane region" description="Helical" evidence="6">
    <location>
        <begin position="377"/>
        <end position="400"/>
    </location>
</feature>
<feature type="transmembrane region" description="Helical" evidence="6">
    <location>
        <begin position="182"/>
        <end position="205"/>
    </location>
</feature>
<keyword evidence="4 6" id="KW-1133">Transmembrane helix</keyword>
<feature type="transmembrane region" description="Helical" evidence="6">
    <location>
        <begin position="118"/>
        <end position="141"/>
    </location>
</feature>
<keyword evidence="2" id="KW-0813">Transport</keyword>
<dbReference type="PANTHER" id="PTHR23501">
    <property type="entry name" value="MAJOR FACILITATOR SUPERFAMILY"/>
    <property type="match status" value="1"/>
</dbReference>
<dbReference type="GO" id="GO:0005886">
    <property type="term" value="C:plasma membrane"/>
    <property type="evidence" value="ECO:0007669"/>
    <property type="project" value="TreeGrafter"/>
</dbReference>
<reference evidence="7" key="2">
    <citation type="submission" date="2020-09" db="EMBL/GenBank/DDBJ databases">
        <authorList>
            <person name="Sun Q."/>
            <person name="Zhou Y."/>
        </authorList>
    </citation>
    <scope>NUCLEOTIDE SEQUENCE</scope>
    <source>
        <strain evidence="7">CGMCC 1.10998</strain>
    </source>
</reference>
<evidence type="ECO:0000313" key="8">
    <source>
        <dbReference type="Proteomes" id="UP000637423"/>
    </source>
</evidence>
<organism evidence="7 8">
    <name type="scientific">Undibacterium terreum</name>
    <dbReference type="NCBI Taxonomy" id="1224302"/>
    <lineage>
        <taxon>Bacteria</taxon>
        <taxon>Pseudomonadati</taxon>
        <taxon>Pseudomonadota</taxon>
        <taxon>Betaproteobacteria</taxon>
        <taxon>Burkholderiales</taxon>
        <taxon>Oxalobacteraceae</taxon>
        <taxon>Undibacterium</taxon>
    </lineage>
</organism>
<accession>A0A916UM97</accession>
<dbReference type="Proteomes" id="UP000637423">
    <property type="component" value="Unassembled WGS sequence"/>
</dbReference>
<comment type="subcellular location">
    <subcellularLocation>
        <location evidence="1">Endomembrane system</location>
        <topology evidence="1">Multi-pass membrane protein</topology>
    </subcellularLocation>
</comment>
<dbReference type="SUPFAM" id="SSF103473">
    <property type="entry name" value="MFS general substrate transporter"/>
    <property type="match status" value="1"/>
</dbReference>
<proteinExistence type="predicted"/>
<dbReference type="PANTHER" id="PTHR23501:SF191">
    <property type="entry name" value="VACUOLAR BASIC AMINO ACID TRANSPORTER 4"/>
    <property type="match status" value="1"/>
</dbReference>
<feature type="transmembrane region" description="Helical" evidence="6">
    <location>
        <begin position="321"/>
        <end position="341"/>
    </location>
</feature>
<dbReference type="GO" id="GO:0012505">
    <property type="term" value="C:endomembrane system"/>
    <property type="evidence" value="ECO:0007669"/>
    <property type="project" value="UniProtKB-SubCell"/>
</dbReference>